<dbReference type="SUPFAM" id="SSF48208">
    <property type="entry name" value="Six-hairpin glycosidases"/>
    <property type="match status" value="1"/>
</dbReference>
<comment type="caution">
    <text evidence="11">The sequence shown here is derived from an EMBL/GenBank/DDBJ whole genome shotgun (WGS) entry which is preliminary data.</text>
</comment>
<keyword evidence="7 9" id="KW-0119">Carbohydrate metabolism</keyword>
<dbReference type="InterPro" id="IPR019834">
    <property type="entry name" value="Glyco_hydro_8_CS"/>
</dbReference>
<dbReference type="InterPro" id="IPR008928">
    <property type="entry name" value="6-hairpin_glycosidase_sf"/>
</dbReference>
<dbReference type="EC" id="3.2.1.-" evidence="9"/>
<keyword evidence="6 9" id="KW-0326">Glycosidase</keyword>
<keyword evidence="7 9" id="KW-0624">Polysaccharide degradation</keyword>
<evidence type="ECO:0000256" key="3">
    <source>
        <dbReference type="ARBA" id="ARBA00022729"/>
    </source>
</evidence>
<dbReference type="Proteomes" id="UP000246744">
    <property type="component" value="Unassembled WGS sequence"/>
</dbReference>
<keyword evidence="3 10" id="KW-0732">Signal</keyword>
<name>A0A317PVI3_9ENTR</name>
<protein>
    <recommendedName>
        <fullName evidence="9">Glucanase</fullName>
        <ecNumber evidence="9">3.2.1.-</ecNumber>
    </recommendedName>
</protein>
<sequence>MLKATWFSPWLLLLSLTMSSFAAPAQENNWAVFKHNYLNQDGRIVDRENGNISHSEGQGYGMLLAVMNNDRPAFESIWGWTEHTLLRPSLWLFAWRYDPTVNKVTDTNNASDGDTLIAWALLLAGEKWHEQSWTDASSHIQEALINCLIIDEDNQTLLLPGLEGFVHDDGYVVNPSYFIFPAWESFWKASHNPVWLKLKKSSLALLDKARFGKTQLPSDWVFVKDNGDVSPAKNWPARFSYDAIRIPLYLSLGDVKSGATENFRHFWSSYTRNATPAWVDVSGNSQANYDMSGGILAVRDLTMGDYHQMDKSLRPGEGYYLSALHMLSLFAASLKG</sequence>
<feature type="signal peptide" evidence="10">
    <location>
        <begin position="1"/>
        <end position="22"/>
    </location>
</feature>
<gene>
    <name evidence="11" type="ORF">DES37_110163</name>
</gene>
<evidence type="ECO:0000256" key="5">
    <source>
        <dbReference type="ARBA" id="ARBA00023001"/>
    </source>
</evidence>
<evidence type="ECO:0000313" key="11">
    <source>
        <dbReference type="EMBL" id="PWW06757.1"/>
    </source>
</evidence>
<proteinExistence type="inferred from homology"/>
<reference evidence="11 12" key="1">
    <citation type="submission" date="2018-05" db="EMBL/GenBank/DDBJ databases">
        <title>Genomic Encyclopedia of Type Strains, Phase IV (KMG-IV): sequencing the most valuable type-strain genomes for metagenomic binning, comparative biology and taxonomic classification.</title>
        <authorList>
            <person name="Goeker M."/>
        </authorList>
    </citation>
    <scope>NUCLEOTIDE SEQUENCE [LARGE SCALE GENOMIC DNA]</scope>
    <source>
        <strain evidence="11 12">DSM 19579</strain>
    </source>
</reference>
<keyword evidence="5" id="KW-0136">Cellulose degradation</keyword>
<dbReference type="RefSeq" id="WP_036116667.1">
    <property type="nucleotide sequence ID" value="NZ_QGTS01000010.1"/>
</dbReference>
<dbReference type="PROSITE" id="PS00812">
    <property type="entry name" value="GLYCOSYL_HYDROL_F8"/>
    <property type="match status" value="1"/>
</dbReference>
<evidence type="ECO:0000256" key="9">
    <source>
        <dbReference type="RuleBase" id="RU361167"/>
    </source>
</evidence>
<accession>A0A317PVI3</accession>
<dbReference type="Pfam" id="PF01270">
    <property type="entry name" value="Glyco_hydro_8"/>
    <property type="match status" value="1"/>
</dbReference>
<evidence type="ECO:0000256" key="2">
    <source>
        <dbReference type="ARBA" id="ARBA00009209"/>
    </source>
</evidence>
<dbReference type="OrthoDB" id="9766708at2"/>
<evidence type="ECO:0000313" key="12">
    <source>
        <dbReference type="Proteomes" id="UP000246744"/>
    </source>
</evidence>
<feature type="chain" id="PRO_5016375002" description="Glucanase" evidence="10">
    <location>
        <begin position="23"/>
        <end position="336"/>
    </location>
</feature>
<dbReference type="GO" id="GO:0008810">
    <property type="term" value="F:cellulase activity"/>
    <property type="evidence" value="ECO:0007669"/>
    <property type="project" value="UniProtKB-EC"/>
</dbReference>
<evidence type="ECO:0000256" key="7">
    <source>
        <dbReference type="ARBA" id="ARBA00023326"/>
    </source>
</evidence>
<dbReference type="AlphaFoldDB" id="A0A317PVI3"/>
<dbReference type="GO" id="GO:0030245">
    <property type="term" value="P:cellulose catabolic process"/>
    <property type="evidence" value="ECO:0007669"/>
    <property type="project" value="UniProtKB-KW"/>
</dbReference>
<evidence type="ECO:0000256" key="8">
    <source>
        <dbReference type="PROSITE-ProRule" id="PRU10058"/>
    </source>
</evidence>
<evidence type="ECO:0000256" key="4">
    <source>
        <dbReference type="ARBA" id="ARBA00022801"/>
    </source>
</evidence>
<organism evidence="11 12">
    <name type="scientific">Mangrovibacter plantisponsor</name>
    <dbReference type="NCBI Taxonomy" id="451513"/>
    <lineage>
        <taxon>Bacteria</taxon>
        <taxon>Pseudomonadati</taxon>
        <taxon>Pseudomonadota</taxon>
        <taxon>Gammaproteobacteria</taxon>
        <taxon>Enterobacterales</taxon>
        <taxon>Enterobacteriaceae</taxon>
        <taxon>Mangrovibacter</taxon>
    </lineage>
</organism>
<comment type="similarity">
    <text evidence="2 9">Belongs to the glycosyl hydrolase 8 (cellulase D) family.</text>
</comment>
<dbReference type="PRINTS" id="PR00735">
    <property type="entry name" value="GLHYDRLASE8"/>
</dbReference>
<dbReference type="InterPro" id="IPR012341">
    <property type="entry name" value="6hp_glycosidase-like_sf"/>
</dbReference>
<evidence type="ECO:0000256" key="10">
    <source>
        <dbReference type="SAM" id="SignalP"/>
    </source>
</evidence>
<dbReference type="InterPro" id="IPR002037">
    <property type="entry name" value="Glyco_hydro_8"/>
</dbReference>
<comment type="catalytic activity">
    <reaction evidence="1">
        <text>Endohydrolysis of (1-&gt;4)-beta-D-glucosidic linkages in cellulose, lichenin and cereal beta-D-glucans.</text>
        <dbReference type="EC" id="3.2.1.4"/>
    </reaction>
</comment>
<dbReference type="EMBL" id="QGTS01000010">
    <property type="protein sequence ID" value="PWW06757.1"/>
    <property type="molecule type" value="Genomic_DNA"/>
</dbReference>
<keyword evidence="12" id="KW-1185">Reference proteome</keyword>
<dbReference type="Gene3D" id="1.50.10.10">
    <property type="match status" value="1"/>
</dbReference>
<evidence type="ECO:0000256" key="1">
    <source>
        <dbReference type="ARBA" id="ARBA00000966"/>
    </source>
</evidence>
<feature type="active site" description="Nucleophile" evidence="8">
    <location>
        <position position="112"/>
    </location>
</feature>
<evidence type="ECO:0000256" key="6">
    <source>
        <dbReference type="ARBA" id="ARBA00023295"/>
    </source>
</evidence>
<keyword evidence="4 9" id="KW-0378">Hydrolase</keyword>